<feature type="compositionally biased region" description="Basic and acidic residues" evidence="1">
    <location>
        <begin position="451"/>
        <end position="463"/>
    </location>
</feature>
<dbReference type="Proteomes" id="UP001159363">
    <property type="component" value="Chromosome 13"/>
</dbReference>
<organism evidence="2 3">
    <name type="scientific">Dryococelus australis</name>
    <dbReference type="NCBI Taxonomy" id="614101"/>
    <lineage>
        <taxon>Eukaryota</taxon>
        <taxon>Metazoa</taxon>
        <taxon>Ecdysozoa</taxon>
        <taxon>Arthropoda</taxon>
        <taxon>Hexapoda</taxon>
        <taxon>Insecta</taxon>
        <taxon>Pterygota</taxon>
        <taxon>Neoptera</taxon>
        <taxon>Polyneoptera</taxon>
        <taxon>Phasmatodea</taxon>
        <taxon>Verophasmatodea</taxon>
        <taxon>Anareolatae</taxon>
        <taxon>Phasmatidae</taxon>
        <taxon>Eurycanthinae</taxon>
        <taxon>Dryococelus</taxon>
    </lineage>
</organism>
<keyword evidence="3" id="KW-1185">Reference proteome</keyword>
<evidence type="ECO:0000313" key="3">
    <source>
        <dbReference type="Proteomes" id="UP001159363"/>
    </source>
</evidence>
<comment type="caution">
    <text evidence="2">The sequence shown here is derived from an EMBL/GenBank/DDBJ whole genome shotgun (WGS) entry which is preliminary data.</text>
</comment>
<reference evidence="2 3" key="1">
    <citation type="submission" date="2023-02" db="EMBL/GenBank/DDBJ databases">
        <title>LHISI_Scaffold_Assembly.</title>
        <authorList>
            <person name="Stuart O.P."/>
            <person name="Cleave R."/>
            <person name="Magrath M.J.L."/>
            <person name="Mikheyev A.S."/>
        </authorList>
    </citation>
    <scope>NUCLEOTIDE SEQUENCE [LARGE SCALE GENOMIC DNA]</scope>
    <source>
        <strain evidence="2">Daus_M_001</strain>
        <tissue evidence="2">Leg muscle</tissue>
    </source>
</reference>
<evidence type="ECO:0000256" key="1">
    <source>
        <dbReference type="SAM" id="MobiDB-lite"/>
    </source>
</evidence>
<gene>
    <name evidence="2" type="ORF">PR048_029917</name>
</gene>
<dbReference type="EMBL" id="JARBHB010000014">
    <property type="protein sequence ID" value="KAJ8868401.1"/>
    <property type="molecule type" value="Genomic_DNA"/>
</dbReference>
<protein>
    <submittedName>
        <fullName evidence="2">Uncharacterized protein</fullName>
    </submittedName>
</protein>
<name>A0ABQ9G7H9_9NEOP</name>
<proteinExistence type="predicted"/>
<feature type="region of interest" description="Disordered" evidence="1">
    <location>
        <begin position="444"/>
        <end position="482"/>
    </location>
</feature>
<sequence>MQHVLKLVFNTVNSVYKVGSGQLLRSAGHYAQASGTKLGKDVSCIYVVWTKFHVKWDFLVAMVAAIIIVPSLKQFDGTGFSDCEFRLKVRLEREQYLEALCERISEMAENEFKKIDLKAWDITVQFVTDSALGAINMKTSVRDIFSALKMTHTRQGNLANFLDIFLQKVQEIHATGAIYDDEEVISQLLIAMPKSYQAVTTSTDVLFSQTPQAVTIERNMNYGKNKQNHCDCGNMYSKKCFCVHDGKDKEEIAFSSTGKEEAAIISNLLYNLISIPKIENEGFTAIFQCGAVRIVKNACIEGKKLGNMYAIRLYPTMNHAANLTREDDLFLIQTNMQFLEIVSSDVAGPITLNRGGIEQKVLQLESRIRIEKKCYFDIPTHLPLQFEDFHMTMLVALSVGSLPMENPTTSENVVEAKEGWEVAIAEELENHARNKTWELVPCPPNVNKSGITDDTKEEQRDFSGEVVNPPETTTMTGTGPSQVPCTYARMDLNGGRGGGAGCGEAVTREVQGGKVYEVCGPAWRGRQEKLNCTQMRSPHGNMTSTPTSSVEFGGPRRVHAFRIAGEPHRFHVLFDSNLKTVVEIACTQLSECTMCEMSEARGHASSPGTVTTPLKEVQCWDMEIGCAQPARSVYFIFSLWFKQARADRISMQRVLPATLLVEGRLLPQVDVSDAVYLLVRLHGPLHGTEIRHKPQTVGLHPELQLQHIPHSSSLPHTPTIPFLVVVALLYVYIRKLAVPDPQYGRPSDVAPAHEVVERAAEKELQFCGSAGTYIHLFMGLAGVVPPSVGGAIVWCHLLGRDGNRLLRYVGLRRQRELTCSAGQPDWLLSHGEGGGGGGGWLTSDIMTKTILTNVSMDAKGRAGRMTSPHLHVSSRHPRRGWNHERLAIRAYQYVPWKGASTDTSVKSMHERAHERAIYSAEHMKTPSKVAFWTHVQEDLGLNPGLAISNLVFHGFPNRQLTWMGRDWKKTGGEATATTLLGESNEGDVRQVWNHTGIQGHVNGRSPRKPPDQRHTLARFPHAEIQERLRWESNLGSVISQPSASREGTVAHRGARMRQAELAPTVTGKPCRIPVLREMCVTSFYKSAETVLQLLPGHHQTQRAATKFENKRLHVPYFSRTMPGHMWRGMCKPSSMNSGYHYFPDLQVRLTCRQSNMSGIWLIGDLFLTVLQQPLLMLCGLAHKLHTAVVLALTWVFVQAVTPSDMCTWVVAGWMRAQKKRTAQWHDLREAAVARFSLTTAWQQESFESMGDATGSLVWAMKGCREATAGDWRSLELSNNMLKCPAADRSRDSDVTPHQRSKQREMLATTTYKFHQQSSQGKSSAPSKLEGWPVGGAVQAPHDSRPWIVMRLSYGRDSRSVTVALECCSNVSFHCAARVWGCTDASPLLSASDPGRWLIVGSVECTVCWDTPMCLVKDWVTQPFLSRSVPLGPFRGEFLNEKGASPLLKLNIVSWRALCGGKQPSRQFLLVVSTGYLILPPPPPPCFQRPADQRSTPPLGRAHTERDDGAQMAEDDMAVASRLFNYVGGEVLGMPLWLTATEVKLDDSGEPVLLILLEDSMAVLEMARTPFIFIHASRHQPGDSSSDDISDVEISLSPSRPRVVAVVLALTWVFVQAVRSKGYVHVGRGWTDASSAKSDGVME</sequence>
<accession>A0ABQ9G7H9</accession>
<feature type="region of interest" description="Disordered" evidence="1">
    <location>
        <begin position="1486"/>
        <end position="1509"/>
    </location>
</feature>
<evidence type="ECO:0000313" key="2">
    <source>
        <dbReference type="EMBL" id="KAJ8868401.1"/>
    </source>
</evidence>